<proteinExistence type="predicted"/>
<dbReference type="Pfam" id="PF20311">
    <property type="entry name" value="DUF6607"/>
    <property type="match status" value="1"/>
</dbReference>
<reference evidence="1" key="1">
    <citation type="submission" date="2019-09" db="EMBL/GenBank/DDBJ databases">
        <authorList>
            <person name="Cremers G."/>
        </authorList>
    </citation>
    <scope>NUCLEOTIDE SEQUENCE [LARGE SCALE GENOMIC DNA]</scope>
    <source>
        <strain evidence="1">3B</strain>
    </source>
</reference>
<accession>A0A5E6MJ82</accession>
<comment type="caution">
    <text evidence="1">The sequence shown here is derived from an EMBL/GenBank/DDBJ whole genome shotgun (WGS) entry which is preliminary data.</text>
</comment>
<evidence type="ECO:0000313" key="2">
    <source>
        <dbReference type="Proteomes" id="UP000381693"/>
    </source>
</evidence>
<dbReference type="Proteomes" id="UP000381693">
    <property type="component" value="Unassembled WGS sequence"/>
</dbReference>
<evidence type="ECO:0000313" key="1">
    <source>
        <dbReference type="EMBL" id="VVM08390.1"/>
    </source>
</evidence>
<organism evidence="1 2">
    <name type="scientific">Methylacidimicrobium cyclopophantes</name>
    <dbReference type="NCBI Taxonomy" id="1041766"/>
    <lineage>
        <taxon>Bacteria</taxon>
        <taxon>Pseudomonadati</taxon>
        <taxon>Verrucomicrobiota</taxon>
        <taxon>Methylacidimicrobium</taxon>
    </lineage>
</organism>
<protein>
    <submittedName>
        <fullName evidence="1">Uncharacterized protein</fullName>
    </submittedName>
</protein>
<gene>
    <name evidence="1" type="ORF">MAMC_02100</name>
</gene>
<sequence length="341" mass="38822">MASLFSSGISLLLFGGAVFSLFGAEGPPGKSLHAGPEPERTPFEADRKAILSMAGDWRVAYRFEEIFSLKPGYSVHPPYKIAGFEKVVVLEDEGGHIALQHLLIDGKGAVTKHWRQDWDYQRRSFWEYVGKDRWKSVDLAPGEVEGSWIQTVWNVDDAPRYAGYGRWRHREGFSEWVSHPLWRPLPRRELSRRSDYDLQRSVMHQLVGGGGWILEEENDKVRRSETGEEVLARELGVISYRKGSGADFTAAESFLQKRSPFWKIVRTAWNRIFEQNREVGYKGKGDGKELAQDLFAAAERFSLGKETEERARGEILELIAKHCFFVARDGSETDSSGRAEH</sequence>
<keyword evidence="2" id="KW-1185">Reference proteome</keyword>
<dbReference type="InterPro" id="IPR046715">
    <property type="entry name" value="DUF6607"/>
</dbReference>
<dbReference type="AlphaFoldDB" id="A0A5E6MJ82"/>
<dbReference type="EMBL" id="CABFUZ020000249">
    <property type="protein sequence ID" value="VVM08390.1"/>
    <property type="molecule type" value="Genomic_DNA"/>
</dbReference>
<dbReference type="RefSeq" id="WP_178087799.1">
    <property type="nucleotide sequence ID" value="NZ_CABFUZ020000249.1"/>
</dbReference>
<name>A0A5E6MJ82_9BACT</name>